<dbReference type="SUPFAM" id="SSF56645">
    <property type="entry name" value="Acyl-CoA dehydrogenase NM domain-like"/>
    <property type="match status" value="1"/>
</dbReference>
<dbReference type="Pfam" id="PF00441">
    <property type="entry name" value="Acyl-CoA_dh_1"/>
    <property type="match status" value="1"/>
</dbReference>
<dbReference type="InterPro" id="IPR050741">
    <property type="entry name" value="Acyl-CoA_dehydrogenase"/>
</dbReference>
<accession>A0ABT6W1E8</accession>
<dbReference type="InterPro" id="IPR009075">
    <property type="entry name" value="AcylCo_DH/oxidase_C"/>
</dbReference>
<keyword evidence="10" id="KW-1185">Reference proteome</keyword>
<evidence type="ECO:0000256" key="1">
    <source>
        <dbReference type="ARBA" id="ARBA00001974"/>
    </source>
</evidence>
<dbReference type="EMBL" id="JAAGKO020000025">
    <property type="protein sequence ID" value="MDI5964573.1"/>
    <property type="molecule type" value="Genomic_DNA"/>
</dbReference>
<dbReference type="Pfam" id="PF02770">
    <property type="entry name" value="Acyl-CoA_dh_M"/>
    <property type="match status" value="1"/>
</dbReference>
<reference evidence="9 10" key="1">
    <citation type="submission" date="2023-05" db="EMBL/GenBank/DDBJ databases">
        <title>Streptantibioticus silvisoli sp. nov., acidotolerant actinomycetes 1 from pine litter.</title>
        <authorList>
            <person name="Swiecimska M."/>
            <person name="Golinska P."/>
            <person name="Sangal V."/>
            <person name="Wachnowicz B."/>
            <person name="Goodfellow M."/>
        </authorList>
    </citation>
    <scope>NUCLEOTIDE SEQUENCE [LARGE SCALE GENOMIC DNA]</scope>
    <source>
        <strain evidence="9 10">SL54</strain>
    </source>
</reference>
<keyword evidence="4 6" id="KW-0274">FAD</keyword>
<dbReference type="InterPro" id="IPR037069">
    <property type="entry name" value="AcylCoA_DH/ox_N_sf"/>
</dbReference>
<comment type="caution">
    <text evidence="9">The sequence shown here is derived from an EMBL/GenBank/DDBJ whole genome shotgun (WGS) entry which is preliminary data.</text>
</comment>
<comment type="similarity">
    <text evidence="2 6">Belongs to the acyl-CoA dehydrogenase family.</text>
</comment>
<dbReference type="RefSeq" id="WP_282704646.1">
    <property type="nucleotide sequence ID" value="NZ_JAAGKO020000025.1"/>
</dbReference>
<evidence type="ECO:0000313" key="10">
    <source>
        <dbReference type="Proteomes" id="UP001156398"/>
    </source>
</evidence>
<feature type="domain" description="Acyl-CoA dehydrogenase/oxidase C-terminal" evidence="7">
    <location>
        <begin position="245"/>
        <end position="376"/>
    </location>
</feature>
<evidence type="ECO:0000256" key="6">
    <source>
        <dbReference type="RuleBase" id="RU362125"/>
    </source>
</evidence>
<keyword evidence="3 6" id="KW-0285">Flavoprotein</keyword>
<sequence length="386" mass="41048">MIDFDARLRAVRDISRVAAEDLRGRALAIDADPDAMDAHLGSPWFTLFRQSDTPVEYRESIPGGVPLPDGLRMPDRRSCLENVVGFVETARGDAATVLACPCPGLAGVLVELLGSDAQRERFYTRLHGGRTWAFFAMTEAAHGSDAGAMESRFVSDGGGGWLLFGGKRFVGNGARGGVGVVFARTGRSALSVRAALVEVPVVGWSGRRLETVGLRGAALGELEFDGVPVSGEMMLGEHLPVTRRGLWGAVKTFNQVRLHVAAAAVGTAMAMAEYVGEHRKGAPGLSLALARTEAARELVYEAAALMDRDAQRGYLSSAAKLGATRMVVEVARWASGVMGPGGLLEHPLLEKWTRDAGAFEFMDGTGNVQRLHVARGYQAGDADGRS</sequence>
<evidence type="ECO:0000313" key="9">
    <source>
        <dbReference type="EMBL" id="MDI5964573.1"/>
    </source>
</evidence>
<dbReference type="Gene3D" id="1.20.140.10">
    <property type="entry name" value="Butyryl-CoA Dehydrogenase, subunit A, domain 3"/>
    <property type="match status" value="1"/>
</dbReference>
<evidence type="ECO:0000256" key="2">
    <source>
        <dbReference type="ARBA" id="ARBA00009347"/>
    </source>
</evidence>
<dbReference type="InterPro" id="IPR046373">
    <property type="entry name" value="Acyl-CoA_Oxase/DH_mid-dom_sf"/>
</dbReference>
<dbReference type="PANTHER" id="PTHR48083">
    <property type="entry name" value="MEDIUM-CHAIN SPECIFIC ACYL-COA DEHYDROGENASE, MITOCHONDRIAL-RELATED"/>
    <property type="match status" value="1"/>
</dbReference>
<name>A0ABT6W1E8_9ACTN</name>
<dbReference type="SUPFAM" id="SSF47203">
    <property type="entry name" value="Acyl-CoA dehydrogenase C-terminal domain-like"/>
    <property type="match status" value="1"/>
</dbReference>
<evidence type="ECO:0000259" key="7">
    <source>
        <dbReference type="Pfam" id="PF00441"/>
    </source>
</evidence>
<dbReference type="PANTHER" id="PTHR48083:SF2">
    <property type="entry name" value="MEDIUM-CHAIN SPECIFIC ACYL-COA DEHYDROGENASE, MITOCHONDRIAL"/>
    <property type="match status" value="1"/>
</dbReference>
<feature type="domain" description="Acyl-CoA oxidase/dehydrogenase middle" evidence="8">
    <location>
        <begin position="135"/>
        <end position="227"/>
    </location>
</feature>
<evidence type="ECO:0000259" key="8">
    <source>
        <dbReference type="Pfam" id="PF02770"/>
    </source>
</evidence>
<evidence type="ECO:0000256" key="3">
    <source>
        <dbReference type="ARBA" id="ARBA00022630"/>
    </source>
</evidence>
<evidence type="ECO:0000256" key="4">
    <source>
        <dbReference type="ARBA" id="ARBA00022827"/>
    </source>
</evidence>
<proteinExistence type="inferred from homology"/>
<protein>
    <submittedName>
        <fullName evidence="9">Acyl-CoA dehydrogenase family protein</fullName>
    </submittedName>
</protein>
<evidence type="ECO:0000256" key="5">
    <source>
        <dbReference type="ARBA" id="ARBA00023002"/>
    </source>
</evidence>
<dbReference type="InterPro" id="IPR009100">
    <property type="entry name" value="AcylCoA_DH/oxidase_NM_dom_sf"/>
</dbReference>
<gene>
    <name evidence="9" type="ORF">POF43_017880</name>
</gene>
<dbReference type="Gene3D" id="1.10.540.10">
    <property type="entry name" value="Acyl-CoA dehydrogenase/oxidase, N-terminal domain"/>
    <property type="match status" value="1"/>
</dbReference>
<dbReference type="Proteomes" id="UP001156398">
    <property type="component" value="Unassembled WGS sequence"/>
</dbReference>
<dbReference type="Gene3D" id="2.40.110.10">
    <property type="entry name" value="Butyryl-CoA Dehydrogenase, subunit A, domain 2"/>
    <property type="match status" value="1"/>
</dbReference>
<comment type="cofactor">
    <cofactor evidence="1 6">
        <name>FAD</name>
        <dbReference type="ChEBI" id="CHEBI:57692"/>
    </cofactor>
</comment>
<dbReference type="InterPro" id="IPR006091">
    <property type="entry name" value="Acyl-CoA_Oxase/DH_mid-dom"/>
</dbReference>
<organism evidence="9 10">
    <name type="scientific">Streptantibioticus silvisoli</name>
    <dbReference type="NCBI Taxonomy" id="2705255"/>
    <lineage>
        <taxon>Bacteria</taxon>
        <taxon>Bacillati</taxon>
        <taxon>Actinomycetota</taxon>
        <taxon>Actinomycetes</taxon>
        <taxon>Kitasatosporales</taxon>
        <taxon>Streptomycetaceae</taxon>
        <taxon>Streptantibioticus</taxon>
    </lineage>
</organism>
<keyword evidence="5 6" id="KW-0560">Oxidoreductase</keyword>
<dbReference type="InterPro" id="IPR036250">
    <property type="entry name" value="AcylCo_DH-like_C"/>
</dbReference>